<sequence>MSSLNKLTQLILNPNNSNLNISDNQLCPSLPPKSYQYDHHSVNREVNVKRHCKIEHGMENGIFISR</sequence>
<evidence type="ECO:0000313" key="2">
    <source>
        <dbReference type="Proteomes" id="UP000593567"/>
    </source>
</evidence>
<evidence type="ECO:0000313" key="1">
    <source>
        <dbReference type="EMBL" id="KAF6017329.1"/>
    </source>
</evidence>
<reference evidence="1" key="1">
    <citation type="submission" date="2020-06" db="EMBL/GenBank/DDBJ databases">
        <title>Draft genome of Bugula neritina, a colonial animal packing powerful symbionts and potential medicines.</title>
        <authorList>
            <person name="Rayko M."/>
        </authorList>
    </citation>
    <scope>NUCLEOTIDE SEQUENCE [LARGE SCALE GENOMIC DNA]</scope>
    <source>
        <strain evidence="1">Kwan_BN1</strain>
    </source>
</reference>
<dbReference type="AlphaFoldDB" id="A0A7J7ITT6"/>
<comment type="caution">
    <text evidence="1">The sequence shown here is derived from an EMBL/GenBank/DDBJ whole genome shotgun (WGS) entry which is preliminary data.</text>
</comment>
<organism evidence="1 2">
    <name type="scientific">Bugula neritina</name>
    <name type="common">Brown bryozoan</name>
    <name type="synonym">Sertularia neritina</name>
    <dbReference type="NCBI Taxonomy" id="10212"/>
    <lineage>
        <taxon>Eukaryota</taxon>
        <taxon>Metazoa</taxon>
        <taxon>Spiralia</taxon>
        <taxon>Lophotrochozoa</taxon>
        <taxon>Bryozoa</taxon>
        <taxon>Gymnolaemata</taxon>
        <taxon>Cheilostomatida</taxon>
        <taxon>Flustrina</taxon>
        <taxon>Buguloidea</taxon>
        <taxon>Bugulidae</taxon>
        <taxon>Bugula</taxon>
    </lineage>
</organism>
<name>A0A7J7ITT6_BUGNE</name>
<dbReference type="Proteomes" id="UP000593567">
    <property type="component" value="Unassembled WGS sequence"/>
</dbReference>
<gene>
    <name evidence="1" type="ORF">EB796_024362</name>
</gene>
<keyword evidence="2" id="KW-1185">Reference proteome</keyword>
<proteinExistence type="predicted"/>
<dbReference type="EMBL" id="VXIV02003413">
    <property type="protein sequence ID" value="KAF6017329.1"/>
    <property type="molecule type" value="Genomic_DNA"/>
</dbReference>
<protein>
    <submittedName>
        <fullName evidence="1">Uncharacterized protein</fullName>
    </submittedName>
</protein>
<accession>A0A7J7ITT6</accession>